<proteinExistence type="predicted"/>
<sequence>MEPAAADTPCSTTLLSLPVELRKQILYHAFLVICSPAPGYALNRNPLLVNLLFASDLPDKVRSSPNSHIYGFWGKEPMSRLLRLNHQLTAEAIEVLYGGNFIFEFSDTTSVARVKRWLDLVGDKKSLVKHIAVSTVINLKALSLLSDEASLQAKNANSRHREAWAFLRTELPALRTVRIYFGFVSGLKGGPPGKERLMDQVMGLVKVFEGVERLWIDGNRLNEERRDILRECRDWSTGFT</sequence>
<name>A0A3E2GYH8_SCYLI</name>
<evidence type="ECO:0000313" key="2">
    <source>
        <dbReference type="Proteomes" id="UP000258309"/>
    </source>
</evidence>
<accession>A0A3E2GYH8</accession>
<gene>
    <name evidence="1" type="ORF">B7463_g10271</name>
</gene>
<keyword evidence="2" id="KW-1185">Reference proteome</keyword>
<comment type="caution">
    <text evidence="1">The sequence shown here is derived from an EMBL/GenBank/DDBJ whole genome shotgun (WGS) entry which is preliminary data.</text>
</comment>
<feature type="non-terminal residue" evidence="1">
    <location>
        <position position="1"/>
    </location>
</feature>
<evidence type="ECO:0000313" key="1">
    <source>
        <dbReference type="EMBL" id="RFU26067.1"/>
    </source>
</evidence>
<organism evidence="1 2">
    <name type="scientific">Scytalidium lignicola</name>
    <name type="common">Hyphomycete</name>
    <dbReference type="NCBI Taxonomy" id="5539"/>
    <lineage>
        <taxon>Eukaryota</taxon>
        <taxon>Fungi</taxon>
        <taxon>Dikarya</taxon>
        <taxon>Ascomycota</taxon>
        <taxon>Pezizomycotina</taxon>
        <taxon>Leotiomycetes</taxon>
        <taxon>Leotiomycetes incertae sedis</taxon>
        <taxon>Scytalidium</taxon>
    </lineage>
</organism>
<dbReference type="Proteomes" id="UP000258309">
    <property type="component" value="Unassembled WGS sequence"/>
</dbReference>
<protein>
    <submittedName>
        <fullName evidence="1">Uncharacterized protein</fullName>
    </submittedName>
</protein>
<feature type="non-terminal residue" evidence="1">
    <location>
        <position position="240"/>
    </location>
</feature>
<dbReference type="OrthoDB" id="3565207at2759"/>
<reference evidence="1 2" key="1">
    <citation type="submission" date="2018-05" db="EMBL/GenBank/DDBJ databases">
        <title>Draft genome sequence of Scytalidium lignicola DSM 105466, a ubiquitous saprotrophic fungus.</title>
        <authorList>
            <person name="Buettner E."/>
            <person name="Gebauer A.M."/>
            <person name="Hofrichter M."/>
            <person name="Liers C."/>
            <person name="Kellner H."/>
        </authorList>
    </citation>
    <scope>NUCLEOTIDE SEQUENCE [LARGE SCALE GENOMIC DNA]</scope>
    <source>
        <strain evidence="1 2">DSM 105466</strain>
    </source>
</reference>
<dbReference type="EMBL" id="NCSJ02000287">
    <property type="protein sequence ID" value="RFU26067.1"/>
    <property type="molecule type" value="Genomic_DNA"/>
</dbReference>
<dbReference type="AlphaFoldDB" id="A0A3E2GYH8"/>